<protein>
    <submittedName>
        <fullName evidence="3">Uncharacterized protein</fullName>
    </submittedName>
</protein>
<feature type="region of interest" description="Disordered" evidence="2">
    <location>
        <begin position="280"/>
        <end position="387"/>
    </location>
</feature>
<feature type="region of interest" description="Disordered" evidence="2">
    <location>
        <begin position="68"/>
        <end position="92"/>
    </location>
</feature>
<feature type="compositionally biased region" description="Basic residues" evidence="2">
    <location>
        <begin position="327"/>
        <end position="336"/>
    </location>
</feature>
<gene>
    <name evidence="3" type="ORF">BN946_scf184573.g6</name>
</gene>
<dbReference type="InterPro" id="IPR015034">
    <property type="entry name" value="Bles03"/>
</dbReference>
<reference evidence="3" key="1">
    <citation type="submission" date="2014-01" db="EMBL/GenBank/DDBJ databases">
        <title>The genome of the white-rot fungus Pycnoporus cinnabarinus: a basidiomycete model with a versatile arsenal for lignocellulosic biomass breakdown.</title>
        <authorList>
            <person name="Levasseur A."/>
            <person name="Lomascolo A."/>
            <person name="Ruiz-Duenas F.J."/>
            <person name="Uzan E."/>
            <person name="Piumi F."/>
            <person name="Kues U."/>
            <person name="Ram A.F.J."/>
            <person name="Murat C."/>
            <person name="Haon M."/>
            <person name="Benoit I."/>
            <person name="Arfi Y."/>
            <person name="Chevret D."/>
            <person name="Drula E."/>
            <person name="Kwon M.J."/>
            <person name="Gouret P."/>
            <person name="Lesage-Meessen L."/>
            <person name="Lombard V."/>
            <person name="Mariette J."/>
            <person name="Noirot C."/>
            <person name="Park J."/>
            <person name="Patyshakuliyeva A."/>
            <person name="Wieneger R.A.B."/>
            <person name="Wosten H.A.B."/>
            <person name="Martin F."/>
            <person name="Coutinho P.M."/>
            <person name="de Vries R."/>
            <person name="Martinez A.T."/>
            <person name="Klopp C."/>
            <person name="Pontarotti P."/>
            <person name="Henrissat B."/>
            <person name="Record E."/>
        </authorList>
    </citation>
    <scope>NUCLEOTIDE SEQUENCE [LARGE SCALE GENOMIC DNA]</scope>
    <source>
        <strain evidence="3">BRFM137</strain>
    </source>
</reference>
<proteinExistence type="inferred from homology"/>
<evidence type="ECO:0000313" key="4">
    <source>
        <dbReference type="Proteomes" id="UP000029665"/>
    </source>
</evidence>
<name>A0A060SDQ8_PYCCI</name>
<feature type="compositionally biased region" description="Low complexity" evidence="2">
    <location>
        <begin position="317"/>
        <end position="326"/>
    </location>
</feature>
<dbReference type="PANTHER" id="PTHR31977:SF1">
    <property type="entry name" value="UPF0696 PROTEIN C11ORF68"/>
    <property type="match status" value="1"/>
</dbReference>
<keyword evidence="4" id="KW-1185">Reference proteome</keyword>
<evidence type="ECO:0000256" key="2">
    <source>
        <dbReference type="SAM" id="MobiDB-lite"/>
    </source>
</evidence>
<feature type="compositionally biased region" description="Acidic residues" evidence="2">
    <location>
        <begin position="301"/>
        <end position="310"/>
    </location>
</feature>
<dbReference type="EMBL" id="CCBP010000084">
    <property type="protein sequence ID" value="CDO70538.1"/>
    <property type="molecule type" value="Genomic_DNA"/>
</dbReference>
<dbReference type="STRING" id="5643.A0A060SDQ8"/>
<dbReference type="Proteomes" id="UP000029665">
    <property type="component" value="Unassembled WGS sequence"/>
</dbReference>
<sequence>MSKLDDTIPDDYPYEWTPGSQSSLQEFLAKWLWVRKSDTLPNAMGIKEAVQDASALLSEITERVEKIQKDPSIPIRSNKKKGMKSKKELREEAQREATEKLKEIAQKHGYVSGKWLIFAPPDRVDVVWNTIANSLVSGPLSSTSAYAAKVATSPQNDTPHYNHLLCVYMPDIYDQDSVTAVMRVLLREHGMNLMGVKSNLYTEIGIDSKHPSGIPSTVCPFPPTASDSWLKFPLTYLSIGQAWKNTALMKDTEIKALRDEYFAEVNAAKCASAEEATAKAATAETKKPKPKLKKKANDDPFGSDDEDEKDEDKGKKPASSSSAPARAKAKAKKPMPKTKAAADESASEDEGEAEAHQGTKKSAHKRAADFDSEGSETHAHKTKRGRS</sequence>
<dbReference type="HOGENOM" id="CLU_062058_0_0_1"/>
<dbReference type="OMA" id="KPWIWVQ"/>
<dbReference type="AlphaFoldDB" id="A0A060SDQ8"/>
<dbReference type="PANTHER" id="PTHR31977">
    <property type="entry name" value="UPF0696 PROTEIN C11ORF68"/>
    <property type="match status" value="1"/>
</dbReference>
<dbReference type="Gene3D" id="3.30.760.10">
    <property type="entry name" value="RNA Cap, Translation Initiation Factor Eif4e"/>
    <property type="match status" value="1"/>
</dbReference>
<evidence type="ECO:0000256" key="1">
    <source>
        <dbReference type="ARBA" id="ARBA00010568"/>
    </source>
</evidence>
<evidence type="ECO:0000313" key="3">
    <source>
        <dbReference type="EMBL" id="CDO70538.1"/>
    </source>
</evidence>
<accession>A0A060SDQ8</accession>
<dbReference type="InterPro" id="IPR023398">
    <property type="entry name" value="TIF_eIF4e-like"/>
</dbReference>
<comment type="caution">
    <text evidence="3">The sequence shown here is derived from an EMBL/GenBank/DDBJ whole genome shotgun (WGS) entry which is preliminary data.</text>
</comment>
<comment type="similarity">
    <text evidence="1">Belongs to the UPF0696 family.</text>
</comment>
<dbReference type="OrthoDB" id="10067381at2759"/>
<organism evidence="3 4">
    <name type="scientific">Pycnoporus cinnabarinus</name>
    <name type="common">Cinnabar-red polypore</name>
    <name type="synonym">Trametes cinnabarina</name>
    <dbReference type="NCBI Taxonomy" id="5643"/>
    <lineage>
        <taxon>Eukaryota</taxon>
        <taxon>Fungi</taxon>
        <taxon>Dikarya</taxon>
        <taxon>Basidiomycota</taxon>
        <taxon>Agaricomycotina</taxon>
        <taxon>Agaricomycetes</taxon>
        <taxon>Polyporales</taxon>
        <taxon>Polyporaceae</taxon>
        <taxon>Trametes</taxon>
    </lineage>
</organism>
<dbReference type="Pfam" id="PF08939">
    <property type="entry name" value="Bles03"/>
    <property type="match status" value="1"/>
</dbReference>
<dbReference type="SUPFAM" id="SSF55418">
    <property type="entry name" value="eIF4e-like"/>
    <property type="match status" value="1"/>
</dbReference>